<evidence type="ECO:0000313" key="2">
    <source>
        <dbReference type="EMBL" id="MFC7667550.1"/>
    </source>
</evidence>
<comment type="caution">
    <text evidence="2">The sequence shown here is derived from an EMBL/GenBank/DDBJ whole genome shotgun (WGS) entry which is preliminary data.</text>
</comment>
<reference evidence="3" key="1">
    <citation type="journal article" date="2019" name="Int. J. Syst. Evol. Microbiol.">
        <title>The Global Catalogue of Microorganisms (GCM) 10K type strain sequencing project: providing services to taxonomists for standard genome sequencing and annotation.</title>
        <authorList>
            <consortium name="The Broad Institute Genomics Platform"/>
            <consortium name="The Broad Institute Genome Sequencing Center for Infectious Disease"/>
            <person name="Wu L."/>
            <person name="Ma J."/>
        </authorList>
    </citation>
    <scope>NUCLEOTIDE SEQUENCE [LARGE SCALE GENOMIC DNA]</scope>
    <source>
        <strain evidence="3">JCM 19635</strain>
    </source>
</reference>
<accession>A0ABW2U261</accession>
<dbReference type="Proteomes" id="UP001596513">
    <property type="component" value="Unassembled WGS sequence"/>
</dbReference>
<dbReference type="EMBL" id="JBHTEK010000001">
    <property type="protein sequence ID" value="MFC7667550.1"/>
    <property type="molecule type" value="Genomic_DNA"/>
</dbReference>
<gene>
    <name evidence="2" type="ORF">ACFQT0_09240</name>
</gene>
<organism evidence="2 3">
    <name type="scientific">Hymenobacter humi</name>
    <dbReference type="NCBI Taxonomy" id="1411620"/>
    <lineage>
        <taxon>Bacteria</taxon>
        <taxon>Pseudomonadati</taxon>
        <taxon>Bacteroidota</taxon>
        <taxon>Cytophagia</taxon>
        <taxon>Cytophagales</taxon>
        <taxon>Hymenobacteraceae</taxon>
        <taxon>Hymenobacter</taxon>
    </lineage>
</organism>
<protein>
    <submittedName>
        <fullName evidence="2">Uncharacterized protein</fullName>
    </submittedName>
</protein>
<name>A0ABW2U261_9BACT</name>
<feature type="compositionally biased region" description="Polar residues" evidence="1">
    <location>
        <begin position="42"/>
        <end position="61"/>
    </location>
</feature>
<proteinExistence type="predicted"/>
<dbReference type="RefSeq" id="WP_380202163.1">
    <property type="nucleotide sequence ID" value="NZ_JBHTEK010000001.1"/>
</dbReference>
<feature type="region of interest" description="Disordered" evidence="1">
    <location>
        <begin position="1"/>
        <end position="61"/>
    </location>
</feature>
<evidence type="ECO:0000256" key="1">
    <source>
        <dbReference type="SAM" id="MobiDB-lite"/>
    </source>
</evidence>
<keyword evidence="3" id="KW-1185">Reference proteome</keyword>
<evidence type="ECO:0000313" key="3">
    <source>
        <dbReference type="Proteomes" id="UP001596513"/>
    </source>
</evidence>
<sequence>MSTSTENPAGYSIEEGNAASRNAYNWSKKPSRTAKASPASPPRTSTAASPTKSVSEPSASA</sequence>